<evidence type="ECO:0000256" key="3">
    <source>
        <dbReference type="ARBA" id="ARBA00022448"/>
    </source>
</evidence>
<evidence type="ECO:0000256" key="1">
    <source>
        <dbReference type="ARBA" id="ARBA00004196"/>
    </source>
</evidence>
<dbReference type="Proteomes" id="UP000641588">
    <property type="component" value="Unassembled WGS sequence"/>
</dbReference>
<keyword evidence="6" id="KW-0472">Membrane</keyword>
<dbReference type="PANTHER" id="PTHR43649:SF31">
    <property type="entry name" value="SN-GLYCEROL-3-PHOSPHATE-BINDING PERIPLASMIC PROTEIN UGPB"/>
    <property type="match status" value="1"/>
</dbReference>
<dbReference type="EMBL" id="WHOD01000066">
    <property type="protein sequence ID" value="NOU94938.1"/>
    <property type="molecule type" value="Genomic_DNA"/>
</dbReference>
<dbReference type="GO" id="GO:0030313">
    <property type="term" value="C:cell envelope"/>
    <property type="evidence" value="ECO:0007669"/>
    <property type="project" value="UniProtKB-SubCell"/>
</dbReference>
<gene>
    <name evidence="7" type="ORF">GC093_17165</name>
</gene>
<evidence type="ECO:0000313" key="7">
    <source>
        <dbReference type="EMBL" id="NOU94938.1"/>
    </source>
</evidence>
<dbReference type="RefSeq" id="WP_171653156.1">
    <property type="nucleotide sequence ID" value="NZ_WHOD01000066.1"/>
</dbReference>
<keyword evidence="6" id="KW-0812">Transmembrane</keyword>
<reference evidence="7" key="1">
    <citation type="submission" date="2019-10" db="EMBL/GenBank/DDBJ databases">
        <title>Description of Paenibacillus glebae sp. nov.</title>
        <authorList>
            <person name="Carlier A."/>
            <person name="Qi S."/>
        </authorList>
    </citation>
    <scope>NUCLEOTIDE SEQUENCE</scope>
    <source>
        <strain evidence="7">LMG 31456</strain>
    </source>
</reference>
<dbReference type="Pfam" id="PF01547">
    <property type="entry name" value="SBP_bac_1"/>
    <property type="match status" value="1"/>
</dbReference>
<dbReference type="InterPro" id="IPR006059">
    <property type="entry name" value="SBP"/>
</dbReference>
<keyword evidence="6" id="KW-1133">Transmembrane helix</keyword>
<proteinExistence type="inferred from homology"/>
<evidence type="ECO:0000256" key="5">
    <source>
        <dbReference type="SAM" id="MobiDB-lite"/>
    </source>
</evidence>
<accession>A0A972GVF6</accession>
<dbReference type="PANTHER" id="PTHR43649">
    <property type="entry name" value="ARABINOSE-BINDING PROTEIN-RELATED"/>
    <property type="match status" value="1"/>
</dbReference>
<keyword evidence="8" id="KW-1185">Reference proteome</keyword>
<comment type="caution">
    <text evidence="7">The sequence shown here is derived from an EMBL/GenBank/DDBJ whole genome shotgun (WGS) entry which is preliminary data.</text>
</comment>
<comment type="subcellular location">
    <subcellularLocation>
        <location evidence="1">Cell envelope</location>
    </subcellularLocation>
</comment>
<keyword evidence="3" id="KW-0813">Transport</keyword>
<evidence type="ECO:0000313" key="8">
    <source>
        <dbReference type="Proteomes" id="UP000641588"/>
    </source>
</evidence>
<feature type="compositionally biased region" description="Basic and acidic residues" evidence="5">
    <location>
        <begin position="1"/>
        <end position="10"/>
    </location>
</feature>
<sequence>MKPMEPEQWEKQLAGTPIRPGEGGFSKQLMRKIKERVEVRERPRNRTWLRVGPVLAFCMLILVFGISEKEQLGVWLSHLSKPVTPIALEPIDKVKETTLKVAYFHENTFMTRYGKAYTIRYPNIEVKVIPVGDNGWNDRTNKAMVLELMDKEKPDVLYLPTFLYGELAKEGRLYPLDAVMKQDNYDLHNQNSGITDLLRKLGDGKLYGLTPEYDMNAIYYNKDLFDKYGIPYPVSGMSWEAILQLAARFPTDGNGNDRVYGFMPYYYSEASGLAELIAKTDGLSLLNAKGDKVTLNTEAWKKAWSLAIDGYAKRYIYQRQPSPQGNMMMDEVYRRNPFISGTAAIALGGYSLSRDLEIAKSQYKMKSFNWDIVSEPVNPAHPDESPSIIPGPVYAVNAQSDQQRAAWEMVKLINSEEMARKLSRTMGGGSLSTRFQSVKPNDGHNYAPFYSMKPAALDMESSLIHPRILGKFKEGYYPLAAQQAKAVAEGRMKLDEALKQLQDEGQQALYSALLSSSN</sequence>
<dbReference type="AlphaFoldDB" id="A0A972GVF6"/>
<comment type="similarity">
    <text evidence="2">Belongs to the bacterial solute-binding protein 1 family.</text>
</comment>
<evidence type="ECO:0000256" key="4">
    <source>
        <dbReference type="ARBA" id="ARBA00022729"/>
    </source>
</evidence>
<organism evidence="7 8">
    <name type="scientific">Paenibacillus foliorum</name>
    <dbReference type="NCBI Taxonomy" id="2654974"/>
    <lineage>
        <taxon>Bacteria</taxon>
        <taxon>Bacillati</taxon>
        <taxon>Bacillota</taxon>
        <taxon>Bacilli</taxon>
        <taxon>Bacillales</taxon>
        <taxon>Paenibacillaceae</taxon>
        <taxon>Paenibacillus</taxon>
    </lineage>
</organism>
<feature type="transmembrane region" description="Helical" evidence="6">
    <location>
        <begin position="48"/>
        <end position="67"/>
    </location>
</feature>
<dbReference type="InterPro" id="IPR050490">
    <property type="entry name" value="Bact_solute-bd_prot1"/>
</dbReference>
<keyword evidence="4" id="KW-0732">Signal</keyword>
<dbReference type="Gene3D" id="3.40.190.10">
    <property type="entry name" value="Periplasmic binding protein-like II"/>
    <property type="match status" value="1"/>
</dbReference>
<evidence type="ECO:0000256" key="2">
    <source>
        <dbReference type="ARBA" id="ARBA00008520"/>
    </source>
</evidence>
<evidence type="ECO:0000256" key="6">
    <source>
        <dbReference type="SAM" id="Phobius"/>
    </source>
</evidence>
<protein>
    <submittedName>
        <fullName evidence="7">Extracellular solute-binding protein</fullName>
    </submittedName>
</protein>
<feature type="region of interest" description="Disordered" evidence="5">
    <location>
        <begin position="1"/>
        <end position="24"/>
    </location>
</feature>
<name>A0A972GVF6_9BACL</name>
<dbReference type="SUPFAM" id="SSF53850">
    <property type="entry name" value="Periplasmic binding protein-like II"/>
    <property type="match status" value="1"/>
</dbReference>